<evidence type="ECO:0000256" key="2">
    <source>
        <dbReference type="SAM" id="SignalP"/>
    </source>
</evidence>
<feature type="compositionally biased region" description="Basic and acidic residues" evidence="1">
    <location>
        <begin position="69"/>
        <end position="80"/>
    </location>
</feature>
<evidence type="ECO:0000313" key="3">
    <source>
        <dbReference type="EMBL" id="CRZ01050.1"/>
    </source>
</evidence>
<feature type="chain" id="PRO_5005222604" description="Secreted protein" evidence="2">
    <location>
        <begin position="21"/>
        <end position="102"/>
    </location>
</feature>
<feature type="region of interest" description="Disordered" evidence="1">
    <location>
        <begin position="53"/>
        <end position="80"/>
    </location>
</feature>
<dbReference type="EMBL" id="HACM01000608">
    <property type="protein sequence ID" value="CRZ01050.1"/>
    <property type="molecule type" value="Transcribed_RNA"/>
</dbReference>
<organism evidence="3">
    <name type="scientific">Spongospora subterranea</name>
    <dbReference type="NCBI Taxonomy" id="70186"/>
    <lineage>
        <taxon>Eukaryota</taxon>
        <taxon>Sar</taxon>
        <taxon>Rhizaria</taxon>
        <taxon>Endomyxa</taxon>
        <taxon>Phytomyxea</taxon>
        <taxon>Plasmodiophorida</taxon>
        <taxon>Plasmodiophoridae</taxon>
        <taxon>Spongospora</taxon>
    </lineage>
</organism>
<evidence type="ECO:0008006" key="4">
    <source>
        <dbReference type="Google" id="ProtNLM"/>
    </source>
</evidence>
<name>A0A0H5QGG9_9EUKA</name>
<proteinExistence type="predicted"/>
<keyword evidence="2" id="KW-0732">Signal</keyword>
<reference evidence="3" key="1">
    <citation type="submission" date="2015-04" db="EMBL/GenBank/DDBJ databases">
        <title>The genome sequence of the plant pathogenic Rhizarian Plasmodiophora brassicae reveals insights in its biotrophic life cycle and the origin of chitin synthesis.</title>
        <authorList>
            <person name="Schwelm A."/>
            <person name="Fogelqvist J."/>
            <person name="Knaust A."/>
            <person name="Julke S."/>
            <person name="Lilja T."/>
            <person name="Dhandapani V."/>
            <person name="Bonilla-Rosso G."/>
            <person name="Karlsson M."/>
            <person name="Shevchenko A."/>
            <person name="Choi S.R."/>
            <person name="Kim H.G."/>
            <person name="Park J.Y."/>
            <person name="Lim Y.P."/>
            <person name="Ludwig-Muller J."/>
            <person name="Dixelius C."/>
        </authorList>
    </citation>
    <scope>NUCLEOTIDE SEQUENCE</scope>
    <source>
        <tissue evidence="3">Potato root galls</tissue>
    </source>
</reference>
<protein>
    <recommendedName>
        <fullName evidence="4">Secreted protein</fullName>
    </recommendedName>
</protein>
<feature type="signal peptide" evidence="2">
    <location>
        <begin position="1"/>
        <end position="20"/>
    </location>
</feature>
<evidence type="ECO:0000256" key="1">
    <source>
        <dbReference type="SAM" id="MobiDB-lite"/>
    </source>
</evidence>
<sequence>MSMTLYIVAIVALLIQFNGAVTDCEISNEITECSPERPTQKDDSLQRLRQSLKLDEPRNQFSYSNEAGQKLEKTSESEKPKHIVYSQKTTCGAAIKRCICGD</sequence>
<accession>A0A0H5QGG9</accession>
<dbReference type="AlphaFoldDB" id="A0A0H5QGG9"/>